<name>A0ABV0F4D0_9ENTE</name>
<comment type="caution">
    <text evidence="3">The sequence shown here is derived from an EMBL/GenBank/DDBJ whole genome shotgun (WGS) entry which is preliminary data.</text>
</comment>
<protein>
    <recommendedName>
        <fullName evidence="2">Glucosamine/galactosamine-6-phosphate isomerase domain-containing protein</fullName>
    </recommendedName>
</protein>
<dbReference type="CDD" id="cd01399">
    <property type="entry name" value="GlcN6P_deaminase"/>
    <property type="match status" value="1"/>
</dbReference>
<dbReference type="InterPro" id="IPR006148">
    <property type="entry name" value="Glc/Gal-6P_isomerase"/>
</dbReference>
<dbReference type="InterPro" id="IPR004547">
    <property type="entry name" value="Glucosamine6P_isomerase"/>
</dbReference>
<keyword evidence="4" id="KW-1185">Reference proteome</keyword>
<dbReference type="InterPro" id="IPR052960">
    <property type="entry name" value="GlcN6P_deaminase-like"/>
</dbReference>
<evidence type="ECO:0000313" key="4">
    <source>
        <dbReference type="Proteomes" id="UP001429357"/>
    </source>
</evidence>
<dbReference type="RefSeq" id="WP_161869886.1">
    <property type="nucleotide sequence ID" value="NZ_MAEI02000001.1"/>
</dbReference>
<dbReference type="Proteomes" id="UP001429357">
    <property type="component" value="Unassembled WGS sequence"/>
</dbReference>
<evidence type="ECO:0000256" key="1">
    <source>
        <dbReference type="ARBA" id="ARBA00023277"/>
    </source>
</evidence>
<dbReference type="SUPFAM" id="SSF100950">
    <property type="entry name" value="NagB/RpiA/CoA transferase-like"/>
    <property type="match status" value="1"/>
</dbReference>
<proteinExistence type="predicted"/>
<dbReference type="InterPro" id="IPR037171">
    <property type="entry name" value="NagB/RpiA_transferase-like"/>
</dbReference>
<organism evidence="3 4">
    <name type="scientific">Enterococcus diestrammenae</name>
    <dbReference type="NCBI Taxonomy" id="1155073"/>
    <lineage>
        <taxon>Bacteria</taxon>
        <taxon>Bacillati</taxon>
        <taxon>Bacillota</taxon>
        <taxon>Bacilli</taxon>
        <taxon>Lactobacillales</taxon>
        <taxon>Enterococcaceae</taxon>
        <taxon>Enterococcus</taxon>
    </lineage>
</organism>
<reference evidence="4" key="1">
    <citation type="submission" date="2016-06" db="EMBL/GenBank/DDBJ databases">
        <title>Four novel species of enterococci isolated from chicken manure.</title>
        <authorList>
            <person name="Van Tyne D."/>
        </authorList>
    </citation>
    <scope>NUCLEOTIDE SEQUENCE [LARGE SCALE GENOMIC DNA]</scope>
    <source>
        <strain evidence="4">JM9A</strain>
    </source>
</reference>
<gene>
    <name evidence="3" type="ORF">BAU18_002541</name>
</gene>
<evidence type="ECO:0000259" key="2">
    <source>
        <dbReference type="Pfam" id="PF01182"/>
    </source>
</evidence>
<reference evidence="3 4" key="2">
    <citation type="submission" date="2024-02" db="EMBL/GenBank/DDBJ databases">
        <title>The Genome Sequence of Enterococcus diestrammenae JM9A.</title>
        <authorList>
            <person name="Earl A."/>
            <person name="Manson A."/>
            <person name="Gilmore M."/>
            <person name="Sanders J."/>
            <person name="Shea T."/>
            <person name="Howe W."/>
            <person name="Livny J."/>
            <person name="Cuomo C."/>
            <person name="Neafsey D."/>
            <person name="Birren B."/>
        </authorList>
    </citation>
    <scope>NUCLEOTIDE SEQUENCE [LARGE SCALE GENOMIC DNA]</scope>
    <source>
        <strain evidence="3 4">JM9A</strain>
    </source>
</reference>
<dbReference type="PANTHER" id="PTHR42892">
    <property type="entry name" value="GLUCOSAMINE-6-PHOSPHATE DEAMINASE-LIKE PROTEIN BT_0258-RELATED"/>
    <property type="match status" value="1"/>
</dbReference>
<dbReference type="PROSITE" id="PS01161">
    <property type="entry name" value="GLC_GALNAC_ISOMERASE"/>
    <property type="match status" value="1"/>
</dbReference>
<dbReference type="InterPro" id="IPR018321">
    <property type="entry name" value="Glucosamine6P_isomerase_CS"/>
</dbReference>
<feature type="domain" description="Glucosamine/galactosamine-6-phosphate isomerase" evidence="2">
    <location>
        <begin position="19"/>
        <end position="218"/>
    </location>
</feature>
<evidence type="ECO:0000313" key="3">
    <source>
        <dbReference type="EMBL" id="MEO1782924.1"/>
    </source>
</evidence>
<dbReference type="Pfam" id="PF01182">
    <property type="entry name" value="Glucosamine_iso"/>
    <property type="match status" value="1"/>
</dbReference>
<accession>A0ABV0F4D0</accession>
<dbReference type="PANTHER" id="PTHR42892:SF1">
    <property type="entry name" value="GLUCOSAMINE-6-PHOSPHATE ISOMERASE"/>
    <property type="match status" value="1"/>
</dbReference>
<keyword evidence="1" id="KW-0119">Carbohydrate metabolism</keyword>
<sequence>MKLIIEKDYQSMSRVAANLLLGKMYNQGRVNLAITAGATPKGMYDILIPEVKGRDYLSNVHFYNFDEIPIRGSKLGVTMQHLTDLFFEPAAVPKENIHELNETNWQEQDQRLAEAGGLDLILMGIGADGHFCGNLPGTTHFGDGTSRVDVDEKMRNLLTGEVGGDKTKVPDFYVTMGPRSVMQARQLVLFANGAKKAAIIKQAFFGPVTETVPSSVMQLHPNLTVILDEEAAAEILPLLD</sequence>
<dbReference type="EMBL" id="MAEI02000001">
    <property type="protein sequence ID" value="MEO1782924.1"/>
    <property type="molecule type" value="Genomic_DNA"/>
</dbReference>
<dbReference type="Gene3D" id="3.40.50.1360">
    <property type="match status" value="1"/>
</dbReference>
<dbReference type="NCBIfam" id="NF009022">
    <property type="entry name" value="PRK12358.1"/>
    <property type="match status" value="1"/>
</dbReference>